<dbReference type="Proteomes" id="UP000658320">
    <property type="component" value="Unassembled WGS sequence"/>
</dbReference>
<dbReference type="InterPro" id="IPR025996">
    <property type="entry name" value="MT1864/Rv1816-like_C"/>
</dbReference>
<dbReference type="Pfam" id="PF13305">
    <property type="entry name" value="TetR_C_33"/>
    <property type="match status" value="1"/>
</dbReference>
<evidence type="ECO:0000256" key="1">
    <source>
        <dbReference type="ARBA" id="ARBA00023015"/>
    </source>
</evidence>
<evidence type="ECO:0000313" key="5">
    <source>
        <dbReference type="Proteomes" id="UP000658320"/>
    </source>
</evidence>
<evidence type="ECO:0000313" key="4">
    <source>
        <dbReference type="EMBL" id="GGR16790.1"/>
    </source>
</evidence>
<accession>A0A918CDH7</accession>
<comment type="caution">
    <text evidence="4">The sequence shown here is derived from an EMBL/GenBank/DDBJ whole genome shotgun (WGS) entry which is preliminary data.</text>
</comment>
<dbReference type="RefSeq" id="WP_189937510.1">
    <property type="nucleotide sequence ID" value="NZ_BMSX01000007.1"/>
</dbReference>
<dbReference type="Gene3D" id="1.10.357.10">
    <property type="entry name" value="Tetracycline Repressor, domain 2"/>
    <property type="match status" value="1"/>
</dbReference>
<protein>
    <recommendedName>
        <fullName evidence="3">HTH-type transcriptional regulator MT1864/Rv1816-like C-terminal domain-containing protein</fullName>
    </recommendedName>
</protein>
<proteinExistence type="predicted"/>
<reference evidence="4" key="2">
    <citation type="submission" date="2020-09" db="EMBL/GenBank/DDBJ databases">
        <authorList>
            <person name="Sun Q."/>
            <person name="Ohkuma M."/>
        </authorList>
    </citation>
    <scope>NUCLEOTIDE SEQUENCE</scope>
    <source>
        <strain evidence="4">JCM 4346</strain>
    </source>
</reference>
<evidence type="ECO:0000256" key="2">
    <source>
        <dbReference type="ARBA" id="ARBA00023163"/>
    </source>
</evidence>
<organism evidence="4 5">
    <name type="scientific">Streptomyces aurantiogriseus</name>
    <dbReference type="NCBI Taxonomy" id="66870"/>
    <lineage>
        <taxon>Bacteria</taxon>
        <taxon>Bacillati</taxon>
        <taxon>Actinomycetota</taxon>
        <taxon>Actinomycetes</taxon>
        <taxon>Kitasatosporales</taxon>
        <taxon>Streptomycetaceae</taxon>
        <taxon>Streptomyces</taxon>
    </lineage>
</organism>
<reference evidence="4" key="1">
    <citation type="journal article" date="2014" name="Int. J. Syst. Evol. Microbiol.">
        <title>Complete genome sequence of Corynebacterium casei LMG S-19264T (=DSM 44701T), isolated from a smear-ripened cheese.</title>
        <authorList>
            <consortium name="US DOE Joint Genome Institute (JGI-PGF)"/>
            <person name="Walter F."/>
            <person name="Albersmeier A."/>
            <person name="Kalinowski J."/>
            <person name="Ruckert C."/>
        </authorList>
    </citation>
    <scope>NUCLEOTIDE SEQUENCE</scope>
    <source>
        <strain evidence="4">JCM 4346</strain>
    </source>
</reference>
<name>A0A918CDH7_9ACTN</name>
<keyword evidence="1" id="KW-0805">Transcription regulation</keyword>
<keyword evidence="5" id="KW-1185">Reference proteome</keyword>
<dbReference type="AlphaFoldDB" id="A0A918CDH7"/>
<dbReference type="InterPro" id="IPR036271">
    <property type="entry name" value="Tet_transcr_reg_TetR-rel_C_sf"/>
</dbReference>
<feature type="domain" description="HTH-type transcriptional regulator MT1864/Rv1816-like C-terminal" evidence="3">
    <location>
        <begin position="31"/>
        <end position="129"/>
    </location>
</feature>
<evidence type="ECO:0000259" key="3">
    <source>
        <dbReference type="Pfam" id="PF13305"/>
    </source>
</evidence>
<dbReference type="SUPFAM" id="SSF48498">
    <property type="entry name" value="Tetracyclin repressor-like, C-terminal domain"/>
    <property type="match status" value="1"/>
</dbReference>
<dbReference type="EMBL" id="BMSX01000007">
    <property type="protein sequence ID" value="GGR16790.1"/>
    <property type="molecule type" value="Genomic_DNA"/>
</dbReference>
<sequence length="135" mass="14633">MNRAVAVEGCAELAAELRQARAGVTDTRASLAAVGRVYTAFARRRPALYDAMFTHIVPLPFATPEAPAALREAFGELLSAVEPLAAEGEEPGLLTETYWASLHGLVTLMRSGRLPERAHEHRLELLIAHFTAGEK</sequence>
<gene>
    <name evidence="4" type="ORF">GCM10010251_36140</name>
</gene>
<keyword evidence="2" id="KW-0804">Transcription</keyword>